<comment type="caution">
    <text evidence="4">The sequence shown here is derived from an EMBL/GenBank/DDBJ whole genome shotgun (WGS) entry which is preliminary data.</text>
</comment>
<dbReference type="PANTHER" id="PTHR11364">
    <property type="entry name" value="THIOSULFATE SULFERTANSFERASE"/>
    <property type="match status" value="1"/>
</dbReference>
<dbReference type="Gene3D" id="3.40.250.10">
    <property type="entry name" value="Rhodanese-like domain"/>
    <property type="match status" value="2"/>
</dbReference>
<reference evidence="4 5" key="1">
    <citation type="submission" date="2023-04" db="EMBL/GenBank/DDBJ databases">
        <title>Luteimonas sp. M1R5S59.</title>
        <authorList>
            <person name="Sun J.-Q."/>
        </authorList>
    </citation>
    <scope>NUCLEOTIDE SEQUENCE [LARGE SCALE GENOMIC DNA]</scope>
    <source>
        <strain evidence="4 5">M1R5S59</strain>
    </source>
</reference>
<name>A0ABT6JPB5_9GAMM</name>
<proteinExistence type="predicted"/>
<gene>
    <name evidence="4" type="ORF">QFW81_00710</name>
</gene>
<dbReference type="RefSeq" id="WP_280576640.1">
    <property type="nucleotide sequence ID" value="NZ_JARXRO010000006.1"/>
</dbReference>
<dbReference type="EMBL" id="JARXRO010000006">
    <property type="protein sequence ID" value="MDH5832454.1"/>
    <property type="molecule type" value="Genomic_DNA"/>
</dbReference>
<dbReference type="InterPro" id="IPR001763">
    <property type="entry name" value="Rhodanese-like_dom"/>
</dbReference>
<keyword evidence="1 4" id="KW-0808">Transferase</keyword>
<dbReference type="PANTHER" id="PTHR11364:SF27">
    <property type="entry name" value="SULFURTRANSFERASE"/>
    <property type="match status" value="1"/>
</dbReference>
<dbReference type="Pfam" id="PF00581">
    <property type="entry name" value="Rhodanese"/>
    <property type="match status" value="2"/>
</dbReference>
<dbReference type="SMART" id="SM00450">
    <property type="entry name" value="RHOD"/>
    <property type="match status" value="2"/>
</dbReference>
<accession>A0ABT6JPB5</accession>
<dbReference type="Proteomes" id="UP001156873">
    <property type="component" value="Unassembled WGS sequence"/>
</dbReference>
<evidence type="ECO:0000256" key="2">
    <source>
        <dbReference type="ARBA" id="ARBA00022737"/>
    </source>
</evidence>
<protein>
    <submittedName>
        <fullName evidence="4">Sulfurtransferase</fullName>
        <ecNumber evidence="4">2.8.1.-</ecNumber>
    </submittedName>
</protein>
<evidence type="ECO:0000256" key="1">
    <source>
        <dbReference type="ARBA" id="ARBA00022679"/>
    </source>
</evidence>
<dbReference type="EC" id="2.8.1.-" evidence="4"/>
<evidence type="ECO:0000259" key="3">
    <source>
        <dbReference type="PROSITE" id="PS50206"/>
    </source>
</evidence>
<dbReference type="CDD" id="cd01449">
    <property type="entry name" value="TST_Repeat_2"/>
    <property type="match status" value="1"/>
</dbReference>
<feature type="domain" description="Rhodanese" evidence="3">
    <location>
        <begin position="168"/>
        <end position="280"/>
    </location>
</feature>
<dbReference type="CDD" id="cd01448">
    <property type="entry name" value="TST_Repeat_1"/>
    <property type="match status" value="1"/>
</dbReference>
<organism evidence="4 5">
    <name type="scientific">Luteimonas kalidii</name>
    <dbReference type="NCBI Taxonomy" id="3042025"/>
    <lineage>
        <taxon>Bacteria</taxon>
        <taxon>Pseudomonadati</taxon>
        <taxon>Pseudomonadota</taxon>
        <taxon>Gammaproteobacteria</taxon>
        <taxon>Lysobacterales</taxon>
        <taxon>Lysobacteraceae</taxon>
        <taxon>Luteimonas</taxon>
    </lineage>
</organism>
<evidence type="ECO:0000313" key="5">
    <source>
        <dbReference type="Proteomes" id="UP001156873"/>
    </source>
</evidence>
<evidence type="ECO:0000313" key="4">
    <source>
        <dbReference type="EMBL" id="MDH5832454.1"/>
    </source>
</evidence>
<dbReference type="GO" id="GO:0016740">
    <property type="term" value="F:transferase activity"/>
    <property type="evidence" value="ECO:0007669"/>
    <property type="project" value="UniProtKB-KW"/>
</dbReference>
<keyword evidence="5" id="KW-1185">Reference proteome</keyword>
<dbReference type="InterPro" id="IPR045078">
    <property type="entry name" value="TST/MPST-like"/>
</dbReference>
<dbReference type="InterPro" id="IPR036873">
    <property type="entry name" value="Rhodanese-like_dom_sf"/>
</dbReference>
<keyword evidence="2" id="KW-0677">Repeat</keyword>
<dbReference type="PROSITE" id="PS50206">
    <property type="entry name" value="RHODANESE_3"/>
    <property type="match status" value="2"/>
</dbReference>
<feature type="domain" description="Rhodanese" evidence="3">
    <location>
        <begin position="20"/>
        <end position="139"/>
    </location>
</feature>
<dbReference type="SUPFAM" id="SSF52821">
    <property type="entry name" value="Rhodanese/Cell cycle control phosphatase"/>
    <property type="match status" value="2"/>
</dbReference>
<sequence>MNTPDWRVVLAPQALAAGLGASDVVVVDCRASLADPDAGERAWRAAHIPGARHAHLERDLSRRGPAGEGRHPWPLAATFTERLGTWGVSRDTRVVAYDDGDGAFAARLWCLLHMLGHARVSVLDGGWAAWTQLGLPQESAAPVVVATRYEGTFDASRLLDSAGVQAHLARGGLLLDARASERFRGEVEPIDAIAGHVPGAVNRPYAANLEGGRFRPAAQLRGEFEALLDGRAPHALVAMCGSGVTACHHLLAMAHAGLPGASLYTGSWSGWIGDPGRPIATGAG</sequence>